<evidence type="ECO:0000256" key="1">
    <source>
        <dbReference type="ARBA" id="ARBA00022679"/>
    </source>
</evidence>
<dbReference type="InterPro" id="IPR001451">
    <property type="entry name" value="Hexapep"/>
</dbReference>
<keyword evidence="3 4" id="KW-0012">Acyltransferase</keyword>
<dbReference type="InterPro" id="IPR011004">
    <property type="entry name" value="Trimer_LpxA-like_sf"/>
</dbReference>
<evidence type="ECO:0000313" key="5">
    <source>
        <dbReference type="Proteomes" id="UP000278792"/>
    </source>
</evidence>
<dbReference type="InterPro" id="IPR018357">
    <property type="entry name" value="Hexapep_transf_CS"/>
</dbReference>
<dbReference type="CDD" id="cd04647">
    <property type="entry name" value="LbH_MAT_like"/>
    <property type="match status" value="1"/>
</dbReference>
<dbReference type="RefSeq" id="WP_123782390.1">
    <property type="nucleotide sequence ID" value="NZ_RKIK01000036.1"/>
</dbReference>
<dbReference type="GO" id="GO:0016746">
    <property type="term" value="F:acyltransferase activity"/>
    <property type="evidence" value="ECO:0007669"/>
    <property type="project" value="UniProtKB-KW"/>
</dbReference>
<evidence type="ECO:0000256" key="2">
    <source>
        <dbReference type="ARBA" id="ARBA00022737"/>
    </source>
</evidence>
<dbReference type="PROSITE" id="PS00101">
    <property type="entry name" value="HEXAPEP_TRANSFERASES"/>
    <property type="match status" value="1"/>
</dbReference>
<proteinExistence type="predicted"/>
<dbReference type="InterPro" id="IPR051159">
    <property type="entry name" value="Hexapeptide_acetyltransf"/>
</dbReference>
<protein>
    <submittedName>
        <fullName evidence="4">Acyltransferase</fullName>
    </submittedName>
</protein>
<comment type="caution">
    <text evidence="4">The sequence shown here is derived from an EMBL/GenBank/DDBJ whole genome shotgun (WGS) entry which is preliminary data.</text>
</comment>
<sequence>MSVATFKIWLQNHPNPRFRHLFFWLKRIRAQGLPTPQVYNVTIRYLHSAMIGAWHTSLRLLIQTPAFKGRLNQCGKNLYLFGGVPYVSGPLTISVGDNCRISGHTTFSGRSQTENPSLEIGNNVDVGWQNTIAVGKRIVLEDNVRLAGGVFLFGYSGHAIDAKARATGAPDADVDVGDIIIKRDAWLGTNVTVCPNVTIGQGTIVGTGSVVTHDLPDFVVAVGNPARVVRHLKESHHA</sequence>
<dbReference type="SUPFAM" id="SSF51161">
    <property type="entry name" value="Trimeric LpxA-like enzymes"/>
    <property type="match status" value="1"/>
</dbReference>
<dbReference type="Proteomes" id="UP000278792">
    <property type="component" value="Unassembled WGS sequence"/>
</dbReference>
<keyword evidence="2" id="KW-0677">Repeat</keyword>
<accession>A0A3N3DZ09</accession>
<gene>
    <name evidence="4" type="ORF">EGH82_12905</name>
</gene>
<name>A0A3N3DZ09_9VIBR</name>
<evidence type="ECO:0000256" key="3">
    <source>
        <dbReference type="ARBA" id="ARBA00023315"/>
    </source>
</evidence>
<dbReference type="PANTHER" id="PTHR23416">
    <property type="entry name" value="SIALIC ACID SYNTHASE-RELATED"/>
    <property type="match status" value="1"/>
</dbReference>
<organism evidence="4 5">
    <name type="scientific">Vibrio ponticus</name>
    <dbReference type="NCBI Taxonomy" id="265668"/>
    <lineage>
        <taxon>Bacteria</taxon>
        <taxon>Pseudomonadati</taxon>
        <taxon>Pseudomonadota</taxon>
        <taxon>Gammaproteobacteria</taxon>
        <taxon>Vibrionales</taxon>
        <taxon>Vibrionaceae</taxon>
        <taxon>Vibrio</taxon>
    </lineage>
</organism>
<dbReference type="PANTHER" id="PTHR23416:SF78">
    <property type="entry name" value="LIPOPOLYSACCHARIDE BIOSYNTHESIS O-ACETYL TRANSFERASE WBBJ-RELATED"/>
    <property type="match status" value="1"/>
</dbReference>
<dbReference type="Pfam" id="PF00132">
    <property type="entry name" value="Hexapep"/>
    <property type="match status" value="1"/>
</dbReference>
<reference evidence="4 5" key="1">
    <citation type="submission" date="2018-11" db="EMBL/GenBank/DDBJ databases">
        <title>Vibrio ponticus strain CAIM 1751 pathogenic for the snapper Lutjanus guttatus.</title>
        <authorList>
            <person name="Soto-Rodriguez S."/>
            <person name="Lozano-Olvera R."/>
            <person name="Gomez-Gil B."/>
        </authorList>
    </citation>
    <scope>NUCLEOTIDE SEQUENCE [LARGE SCALE GENOMIC DNA]</scope>
    <source>
        <strain evidence="4 5">CAIM 1751</strain>
    </source>
</reference>
<keyword evidence="1 4" id="KW-0808">Transferase</keyword>
<dbReference type="AlphaFoldDB" id="A0A3N3DZ09"/>
<dbReference type="EMBL" id="RKIK01000036">
    <property type="protein sequence ID" value="ROV59606.1"/>
    <property type="molecule type" value="Genomic_DNA"/>
</dbReference>
<dbReference type="Gene3D" id="2.160.10.10">
    <property type="entry name" value="Hexapeptide repeat proteins"/>
    <property type="match status" value="1"/>
</dbReference>
<evidence type="ECO:0000313" key="4">
    <source>
        <dbReference type="EMBL" id="ROV59606.1"/>
    </source>
</evidence>